<protein>
    <submittedName>
        <fullName evidence="1">Uncharacterized protein</fullName>
    </submittedName>
</protein>
<sequence>MCDFCVSLIHNHVMIRYICIGKIDIVEQYMFYFCLLGRGDFQEFCRLVEPGMHFCMES</sequence>
<name>A0A0A8ZF45_ARUDO</name>
<organism evidence="1">
    <name type="scientific">Arundo donax</name>
    <name type="common">Giant reed</name>
    <name type="synonym">Donax arundinaceus</name>
    <dbReference type="NCBI Taxonomy" id="35708"/>
    <lineage>
        <taxon>Eukaryota</taxon>
        <taxon>Viridiplantae</taxon>
        <taxon>Streptophyta</taxon>
        <taxon>Embryophyta</taxon>
        <taxon>Tracheophyta</taxon>
        <taxon>Spermatophyta</taxon>
        <taxon>Magnoliopsida</taxon>
        <taxon>Liliopsida</taxon>
        <taxon>Poales</taxon>
        <taxon>Poaceae</taxon>
        <taxon>PACMAD clade</taxon>
        <taxon>Arundinoideae</taxon>
        <taxon>Arundineae</taxon>
        <taxon>Arundo</taxon>
    </lineage>
</organism>
<reference evidence="1" key="1">
    <citation type="submission" date="2014-09" db="EMBL/GenBank/DDBJ databases">
        <authorList>
            <person name="Magalhaes I.L.F."/>
            <person name="Oliveira U."/>
            <person name="Santos F.R."/>
            <person name="Vidigal T.H.D.A."/>
            <person name="Brescovit A.D."/>
            <person name="Santos A.J."/>
        </authorList>
    </citation>
    <scope>NUCLEOTIDE SEQUENCE</scope>
    <source>
        <tissue evidence="1">Shoot tissue taken approximately 20 cm above the soil surface</tissue>
    </source>
</reference>
<evidence type="ECO:0000313" key="1">
    <source>
        <dbReference type="EMBL" id="JAD36293.1"/>
    </source>
</evidence>
<dbReference type="AlphaFoldDB" id="A0A0A8ZF45"/>
<proteinExistence type="predicted"/>
<accession>A0A0A8ZF45</accession>
<dbReference type="EMBL" id="GBRH01261602">
    <property type="protein sequence ID" value="JAD36293.1"/>
    <property type="molecule type" value="Transcribed_RNA"/>
</dbReference>
<reference evidence="1" key="2">
    <citation type="journal article" date="2015" name="Data Brief">
        <title>Shoot transcriptome of the giant reed, Arundo donax.</title>
        <authorList>
            <person name="Barrero R.A."/>
            <person name="Guerrero F.D."/>
            <person name="Moolhuijzen P."/>
            <person name="Goolsby J.A."/>
            <person name="Tidwell J."/>
            <person name="Bellgard S.E."/>
            <person name="Bellgard M.I."/>
        </authorList>
    </citation>
    <scope>NUCLEOTIDE SEQUENCE</scope>
    <source>
        <tissue evidence="1">Shoot tissue taken approximately 20 cm above the soil surface</tissue>
    </source>
</reference>